<dbReference type="Pfam" id="PF00512">
    <property type="entry name" value="HisKA"/>
    <property type="match status" value="1"/>
</dbReference>
<dbReference type="SMART" id="SM00387">
    <property type="entry name" value="HATPase_c"/>
    <property type="match status" value="1"/>
</dbReference>
<dbReference type="InterPro" id="IPR036890">
    <property type="entry name" value="HATPase_C_sf"/>
</dbReference>
<dbReference type="Proteomes" id="UP000515489">
    <property type="component" value="Chromosome"/>
</dbReference>
<keyword evidence="4" id="KW-0808">Transferase</keyword>
<evidence type="ECO:0000256" key="6">
    <source>
        <dbReference type="SAM" id="Coils"/>
    </source>
</evidence>
<comment type="catalytic activity">
    <reaction evidence="1">
        <text>ATP + protein L-histidine = ADP + protein N-phospho-L-histidine.</text>
        <dbReference type="EC" id="2.7.13.3"/>
    </reaction>
</comment>
<dbReference type="InterPro" id="IPR004358">
    <property type="entry name" value="Sig_transdc_His_kin-like_C"/>
</dbReference>
<dbReference type="GO" id="GO:0000155">
    <property type="term" value="F:phosphorelay sensor kinase activity"/>
    <property type="evidence" value="ECO:0007669"/>
    <property type="project" value="InterPro"/>
</dbReference>
<dbReference type="InterPro" id="IPR005467">
    <property type="entry name" value="His_kinase_dom"/>
</dbReference>
<dbReference type="SMART" id="SM00091">
    <property type="entry name" value="PAS"/>
    <property type="match status" value="2"/>
</dbReference>
<dbReference type="SMART" id="SM00388">
    <property type="entry name" value="HisKA"/>
    <property type="match status" value="1"/>
</dbReference>
<dbReference type="KEGG" id="hsk:H4317_17495"/>
<dbReference type="Gene3D" id="1.10.287.130">
    <property type="match status" value="1"/>
</dbReference>
<dbReference type="Pfam" id="PF08448">
    <property type="entry name" value="PAS_4"/>
    <property type="match status" value="2"/>
</dbReference>
<keyword evidence="9" id="KW-1185">Reference proteome</keyword>
<dbReference type="AlphaFoldDB" id="A0A7G7W6C7"/>
<keyword evidence="6" id="KW-0175">Coiled coil</keyword>
<dbReference type="InterPro" id="IPR052162">
    <property type="entry name" value="Sensor_kinase/Photoreceptor"/>
</dbReference>
<dbReference type="CDD" id="cd00082">
    <property type="entry name" value="HisKA"/>
    <property type="match status" value="1"/>
</dbReference>
<evidence type="ECO:0000259" key="7">
    <source>
        <dbReference type="PROSITE" id="PS50109"/>
    </source>
</evidence>
<evidence type="ECO:0000313" key="9">
    <source>
        <dbReference type="Proteomes" id="UP000515489"/>
    </source>
</evidence>
<dbReference type="EC" id="2.7.13.3" evidence="2"/>
<evidence type="ECO:0000256" key="4">
    <source>
        <dbReference type="ARBA" id="ARBA00022679"/>
    </source>
</evidence>
<evidence type="ECO:0000313" key="8">
    <source>
        <dbReference type="EMBL" id="QNH61920.1"/>
    </source>
</evidence>
<proteinExistence type="predicted"/>
<keyword evidence="5" id="KW-0418">Kinase</keyword>
<dbReference type="Gene3D" id="3.30.450.20">
    <property type="entry name" value="PAS domain"/>
    <property type="match status" value="2"/>
</dbReference>
<dbReference type="PANTHER" id="PTHR43304">
    <property type="entry name" value="PHYTOCHROME-LIKE PROTEIN CPH1"/>
    <property type="match status" value="1"/>
</dbReference>
<reference evidence="8 9" key="1">
    <citation type="submission" date="2020-08" db="EMBL/GenBank/DDBJ databases">
        <title>Hymenobacter sp. S2-20-2 genome sequencing.</title>
        <authorList>
            <person name="Jin L."/>
        </authorList>
    </citation>
    <scope>NUCLEOTIDE SEQUENCE [LARGE SCALE GENOMIC DNA]</scope>
    <source>
        <strain evidence="8 9">S2-20-2</strain>
    </source>
</reference>
<gene>
    <name evidence="8" type="ORF">H4317_17495</name>
</gene>
<dbReference type="InterPro" id="IPR003661">
    <property type="entry name" value="HisK_dim/P_dom"/>
</dbReference>
<organism evidence="8 9">
    <name type="scientific">Hymenobacter sediminicola</name>
    <dbReference type="NCBI Taxonomy" id="2761579"/>
    <lineage>
        <taxon>Bacteria</taxon>
        <taxon>Pseudomonadati</taxon>
        <taxon>Bacteroidota</taxon>
        <taxon>Cytophagia</taxon>
        <taxon>Cytophagales</taxon>
        <taxon>Hymenobacteraceae</taxon>
        <taxon>Hymenobacter</taxon>
    </lineage>
</organism>
<evidence type="ECO:0000256" key="5">
    <source>
        <dbReference type="ARBA" id="ARBA00022777"/>
    </source>
</evidence>
<dbReference type="Gene3D" id="3.30.565.10">
    <property type="entry name" value="Histidine kinase-like ATPase, C-terminal domain"/>
    <property type="match status" value="1"/>
</dbReference>
<evidence type="ECO:0000256" key="1">
    <source>
        <dbReference type="ARBA" id="ARBA00000085"/>
    </source>
</evidence>
<keyword evidence="3" id="KW-0597">Phosphoprotein</keyword>
<feature type="domain" description="Histidine kinase" evidence="7">
    <location>
        <begin position="535"/>
        <end position="749"/>
    </location>
</feature>
<dbReference type="InterPro" id="IPR013656">
    <property type="entry name" value="PAS_4"/>
</dbReference>
<feature type="coiled-coil region" evidence="6">
    <location>
        <begin position="480"/>
        <end position="521"/>
    </location>
</feature>
<dbReference type="SUPFAM" id="SSF55785">
    <property type="entry name" value="PYP-like sensor domain (PAS domain)"/>
    <property type="match status" value="2"/>
</dbReference>
<dbReference type="Pfam" id="PF02518">
    <property type="entry name" value="HATPase_c"/>
    <property type="match status" value="1"/>
</dbReference>
<protein>
    <recommendedName>
        <fullName evidence="2">histidine kinase</fullName>
        <ecNumber evidence="2">2.7.13.3</ecNumber>
    </recommendedName>
</protein>
<dbReference type="InterPro" id="IPR036097">
    <property type="entry name" value="HisK_dim/P_sf"/>
</dbReference>
<dbReference type="EMBL" id="CP060202">
    <property type="protein sequence ID" value="QNH61920.1"/>
    <property type="molecule type" value="Genomic_DNA"/>
</dbReference>
<dbReference type="InterPro" id="IPR003594">
    <property type="entry name" value="HATPase_dom"/>
</dbReference>
<name>A0A7G7W6C7_9BACT</name>
<evidence type="ECO:0000256" key="2">
    <source>
        <dbReference type="ARBA" id="ARBA00012438"/>
    </source>
</evidence>
<evidence type="ECO:0000256" key="3">
    <source>
        <dbReference type="ARBA" id="ARBA00022553"/>
    </source>
</evidence>
<accession>A0A7G7W6C7</accession>
<dbReference type="InterPro" id="IPR035965">
    <property type="entry name" value="PAS-like_dom_sf"/>
</dbReference>
<feature type="coiled-coil region" evidence="6">
    <location>
        <begin position="282"/>
        <end position="366"/>
    </location>
</feature>
<dbReference type="PANTHER" id="PTHR43304:SF1">
    <property type="entry name" value="PAC DOMAIN-CONTAINING PROTEIN"/>
    <property type="match status" value="1"/>
</dbReference>
<dbReference type="PROSITE" id="PS50109">
    <property type="entry name" value="HIS_KIN"/>
    <property type="match status" value="1"/>
</dbReference>
<dbReference type="SUPFAM" id="SSF47384">
    <property type="entry name" value="Homodimeric domain of signal transducing histidine kinase"/>
    <property type="match status" value="1"/>
</dbReference>
<dbReference type="InterPro" id="IPR000014">
    <property type="entry name" value="PAS"/>
</dbReference>
<dbReference type="SUPFAM" id="SSF55874">
    <property type="entry name" value="ATPase domain of HSP90 chaperone/DNA topoisomerase II/histidine kinase"/>
    <property type="match status" value="1"/>
</dbReference>
<sequence length="749" mass="84298">MPATPASPSAELSASDGLLQTLLDVSLTGIILFRPVYSPAGNGEIIDLDYVRLNLAAQRMLQKPEYPATTFLTLYPNAEEAHIFSFYRDTFLTGKAGYHEAYYHYDGLDNYFHLSAQRSGELLVVSFTDTADHERSAVENALHESKVREQAARAEAELQRQQLYSVFEQAPAMICIFDGPQHVFQFVNPPYQALVGERPLLGMPIAEAMPELEGQPIFGLLDQVYQTGETFYAHEMLVQLDHANAAPQNLEKRYYNFIYQARHSLQGSIDGILVFAYDVTPQVQNRQQIQTLNEELAAANEELHASNEEFLGSNAELQQTQQLLQQLNQQLEMRVLERTQQVENALHEARQQREQLRMQKSLLQQILGQTPAAIATLSGPDHRFTFFNAQYQTLTSGRTQLGHTVADVLPEVVEQGFVDLLDNVYLTGESFEGVEMPALLYNSATGQNEPRFVDFVYQPLIDEEGQTHGILAFILDSTEKVHARQQVQALNEELAVINEELQATNEELQVTNEELGDTNNLLSRTNVDLDTFIYTASHDLKAPITNIEGLLHTLLDELPAASRQGDVPYILDLMHGSVDRFKRTIEHLTDISKLQQEHAQPATLVQLATVVEDVRLDLAPLLRETGAQLEVAVTSCPMVSFSEKNLRSVIYNLLSNALKYQHPLRAPRIRVRCQHTEAYLVLSVQDNGLGLNEQQQQNLFGMFQRFHTHVDGSGVGLYMVKKMVENVGGYISVESQENVGSTFFVYFPR</sequence>
<dbReference type="PRINTS" id="PR00344">
    <property type="entry name" value="BCTRLSENSOR"/>
</dbReference>
<dbReference type="RefSeq" id="WP_185887841.1">
    <property type="nucleotide sequence ID" value="NZ_CP060202.1"/>
</dbReference>